<protein>
    <submittedName>
        <fullName evidence="1">Uncharacterized protein</fullName>
    </submittedName>
</protein>
<dbReference type="EMBL" id="AMZH03022825">
    <property type="protein sequence ID" value="RRT36992.1"/>
    <property type="molecule type" value="Genomic_DNA"/>
</dbReference>
<comment type="caution">
    <text evidence="1">The sequence shown here is derived from an EMBL/GenBank/DDBJ whole genome shotgun (WGS) entry which is preliminary data.</text>
</comment>
<dbReference type="AlphaFoldDB" id="A0A426XC04"/>
<evidence type="ECO:0000313" key="1">
    <source>
        <dbReference type="EMBL" id="RRT36992.1"/>
    </source>
</evidence>
<reference evidence="1 2" key="1">
    <citation type="journal article" date="2014" name="Agronomy (Basel)">
        <title>A Draft Genome Sequence for Ensete ventricosum, the Drought-Tolerant Tree Against Hunger.</title>
        <authorList>
            <person name="Harrison J."/>
            <person name="Moore K.A."/>
            <person name="Paszkiewicz K."/>
            <person name="Jones T."/>
            <person name="Grant M."/>
            <person name="Ambacheew D."/>
            <person name="Muzemil S."/>
            <person name="Studholme D.J."/>
        </authorList>
    </citation>
    <scope>NUCLEOTIDE SEQUENCE [LARGE SCALE GENOMIC DNA]</scope>
</reference>
<sequence>MGQHSLACVRECSALLGLALALAIDAGDGILFSYRRMGSGGRLLPWAISPLRTLRDEFKRGRPAVAPAISDSRRGIGDFRRGESVISGVEGRRLFSPRSGTDSRARNGGGCAVIGAGFTVALRSCGNSSMERATTASVIDVESATAATLRPDAALCFASSVPVGCSSAGFFPTAYVGCFTVERPSPAVAAGEGCSSAAGYFTTGGGCSSPTATGSSTAA</sequence>
<accession>A0A426XC04</accession>
<evidence type="ECO:0000313" key="2">
    <source>
        <dbReference type="Proteomes" id="UP000287651"/>
    </source>
</evidence>
<dbReference type="Proteomes" id="UP000287651">
    <property type="component" value="Unassembled WGS sequence"/>
</dbReference>
<name>A0A426XC04_ENSVE</name>
<organism evidence="1 2">
    <name type="scientific">Ensete ventricosum</name>
    <name type="common">Abyssinian banana</name>
    <name type="synonym">Musa ensete</name>
    <dbReference type="NCBI Taxonomy" id="4639"/>
    <lineage>
        <taxon>Eukaryota</taxon>
        <taxon>Viridiplantae</taxon>
        <taxon>Streptophyta</taxon>
        <taxon>Embryophyta</taxon>
        <taxon>Tracheophyta</taxon>
        <taxon>Spermatophyta</taxon>
        <taxon>Magnoliopsida</taxon>
        <taxon>Liliopsida</taxon>
        <taxon>Zingiberales</taxon>
        <taxon>Musaceae</taxon>
        <taxon>Ensete</taxon>
    </lineage>
</organism>
<proteinExistence type="predicted"/>
<gene>
    <name evidence="1" type="ORF">B296_00045056</name>
</gene>